<dbReference type="GO" id="GO:0097014">
    <property type="term" value="C:ciliary plasm"/>
    <property type="evidence" value="ECO:0007669"/>
    <property type="project" value="TreeGrafter"/>
</dbReference>
<dbReference type="GO" id="GO:0005634">
    <property type="term" value="C:nucleus"/>
    <property type="evidence" value="ECO:0007669"/>
    <property type="project" value="TreeGrafter"/>
</dbReference>
<dbReference type="GO" id="GO:0016018">
    <property type="term" value="F:cyclosporin A binding"/>
    <property type="evidence" value="ECO:0007669"/>
    <property type="project" value="TreeGrafter"/>
</dbReference>
<evidence type="ECO:0000259" key="4">
    <source>
        <dbReference type="PROSITE" id="PS50072"/>
    </source>
</evidence>
<dbReference type="GO" id="GO:0003755">
    <property type="term" value="F:peptidyl-prolyl cis-trans isomerase activity"/>
    <property type="evidence" value="ECO:0007669"/>
    <property type="project" value="UniProtKB-UniRule"/>
</dbReference>
<dbReference type="Pfam" id="PF00160">
    <property type="entry name" value="Pro_isomerase"/>
    <property type="match status" value="1"/>
</dbReference>
<dbReference type="InterPro" id="IPR024936">
    <property type="entry name" value="Cyclophilin-type_PPIase"/>
</dbReference>
<organism evidence="5">
    <name type="scientific">Lygus hesperus</name>
    <name type="common">Western plant bug</name>
    <dbReference type="NCBI Taxonomy" id="30085"/>
    <lineage>
        <taxon>Eukaryota</taxon>
        <taxon>Metazoa</taxon>
        <taxon>Ecdysozoa</taxon>
        <taxon>Arthropoda</taxon>
        <taxon>Hexapoda</taxon>
        <taxon>Insecta</taxon>
        <taxon>Pterygota</taxon>
        <taxon>Neoptera</taxon>
        <taxon>Paraneoptera</taxon>
        <taxon>Hemiptera</taxon>
        <taxon>Heteroptera</taxon>
        <taxon>Panheteroptera</taxon>
        <taxon>Cimicomorpha</taxon>
        <taxon>Miridae</taxon>
        <taxon>Mirini</taxon>
        <taxon>Lygus</taxon>
    </lineage>
</organism>
<dbReference type="Gene3D" id="2.40.100.10">
    <property type="entry name" value="Cyclophilin-like"/>
    <property type="match status" value="1"/>
</dbReference>
<dbReference type="GO" id="GO:0006457">
    <property type="term" value="P:protein folding"/>
    <property type="evidence" value="ECO:0007669"/>
    <property type="project" value="TreeGrafter"/>
</dbReference>
<dbReference type="SUPFAM" id="SSF50891">
    <property type="entry name" value="Cyclophilin-like"/>
    <property type="match status" value="1"/>
</dbReference>
<feature type="domain" description="PPIase cyclophilin-type" evidence="4">
    <location>
        <begin position="37"/>
        <end position="163"/>
    </location>
</feature>
<dbReference type="PIRSF" id="PIRSF001467">
    <property type="entry name" value="Peptidylpro_ismrse"/>
    <property type="match status" value="1"/>
</dbReference>
<evidence type="ECO:0000256" key="1">
    <source>
        <dbReference type="ARBA" id="ARBA00023110"/>
    </source>
</evidence>
<dbReference type="EC" id="5.2.1.8" evidence="3"/>
<proteinExistence type="inferred from homology"/>
<comment type="similarity">
    <text evidence="3">Belongs to the cyclophilin-type PPIase family.</text>
</comment>
<keyword evidence="2 3" id="KW-0413">Isomerase</keyword>
<dbReference type="PRINTS" id="PR00153">
    <property type="entry name" value="CSAPPISMRASE"/>
</dbReference>
<keyword evidence="1 3" id="KW-0697">Rotamase</keyword>
<evidence type="ECO:0000256" key="2">
    <source>
        <dbReference type="ARBA" id="ARBA00023235"/>
    </source>
</evidence>
<evidence type="ECO:0000256" key="3">
    <source>
        <dbReference type="RuleBase" id="RU363019"/>
    </source>
</evidence>
<dbReference type="EMBL" id="GBHO01034407">
    <property type="protein sequence ID" value="JAG09197.1"/>
    <property type="molecule type" value="Transcribed_RNA"/>
</dbReference>
<dbReference type="AlphaFoldDB" id="A0A0A9WL77"/>
<dbReference type="InterPro" id="IPR002130">
    <property type="entry name" value="Cyclophilin-type_PPIase_dom"/>
</dbReference>
<evidence type="ECO:0000313" key="5">
    <source>
        <dbReference type="EMBL" id="JAG09197.1"/>
    </source>
</evidence>
<accession>A0A0A9WL77</accession>
<comment type="function">
    <text evidence="3">PPIases accelerate the folding of proteins. It catalyzes the cis-trans isomerization of proline imidic peptide bonds in oligopeptides.</text>
</comment>
<reference evidence="5" key="1">
    <citation type="journal article" date="2014" name="PLoS ONE">
        <title>Transcriptome-Based Identification of ABC Transporters in the Western Tarnished Plant Bug Lygus hesperus.</title>
        <authorList>
            <person name="Hull J.J."/>
            <person name="Chaney K."/>
            <person name="Geib S.M."/>
            <person name="Fabrick J.A."/>
            <person name="Brent C.S."/>
            <person name="Walsh D."/>
            <person name="Lavine L.C."/>
        </authorList>
    </citation>
    <scope>NUCLEOTIDE SEQUENCE</scope>
</reference>
<protein>
    <recommendedName>
        <fullName evidence="3">Peptidyl-prolyl cis-trans isomerase</fullName>
        <shortName evidence="3">PPIase</shortName>
        <ecNumber evidence="3">5.2.1.8</ecNumber>
    </recommendedName>
</protein>
<dbReference type="InterPro" id="IPR029000">
    <property type="entry name" value="Cyclophilin-like_dom_sf"/>
</dbReference>
<sequence>MRNTTVCQLLSASSMTSKVYMDIMISHSSSKVGKPQRVTFSLFTKKCPVACENFVKLCMGTNAIPEMSSKDFIHEPVFKDQFLPQLTYLSSTFHRVCPGLCVQGGDVCNNHGTGQVCVFGDSFDAPQETGQSVFDTRGLLGTAVSAPHLNHSQFFILTANAAP</sequence>
<name>A0A0A9WL77_LYGHE</name>
<gene>
    <name evidence="5" type="primary">CPR2</name>
    <name evidence="5" type="ORF">CM83_2699</name>
</gene>
<dbReference type="PROSITE" id="PS50072">
    <property type="entry name" value="CSA_PPIASE_2"/>
    <property type="match status" value="1"/>
</dbReference>
<dbReference type="PANTHER" id="PTHR11071:SF488">
    <property type="entry name" value="PEPTIDYL-PROLYL CIS-TRANS ISOMERASE"/>
    <property type="match status" value="1"/>
</dbReference>
<comment type="catalytic activity">
    <reaction evidence="3">
        <text>[protein]-peptidylproline (omega=180) = [protein]-peptidylproline (omega=0)</text>
        <dbReference type="Rhea" id="RHEA:16237"/>
        <dbReference type="Rhea" id="RHEA-COMP:10747"/>
        <dbReference type="Rhea" id="RHEA-COMP:10748"/>
        <dbReference type="ChEBI" id="CHEBI:83833"/>
        <dbReference type="ChEBI" id="CHEBI:83834"/>
        <dbReference type="EC" id="5.2.1.8"/>
    </reaction>
</comment>
<dbReference type="PANTHER" id="PTHR11071">
    <property type="entry name" value="PEPTIDYL-PROLYL CIS-TRANS ISOMERASE"/>
    <property type="match status" value="1"/>
</dbReference>
<reference evidence="5" key="2">
    <citation type="submission" date="2014-07" db="EMBL/GenBank/DDBJ databases">
        <authorList>
            <person name="Hull J."/>
        </authorList>
    </citation>
    <scope>NUCLEOTIDE SEQUENCE</scope>
</reference>